<accession>A0A6J5KYV8</accession>
<sequence>MDASLKEAFASLPHVHHVWVLPNGHFYLHPVKDGVKVERPSGKIEASIEPEQEVKKPTKKK</sequence>
<organism evidence="2">
    <name type="scientific">uncultured Caudovirales phage</name>
    <dbReference type="NCBI Taxonomy" id="2100421"/>
    <lineage>
        <taxon>Viruses</taxon>
        <taxon>Duplodnaviria</taxon>
        <taxon>Heunggongvirae</taxon>
        <taxon>Uroviricota</taxon>
        <taxon>Caudoviricetes</taxon>
        <taxon>Peduoviridae</taxon>
        <taxon>Maltschvirus</taxon>
        <taxon>Maltschvirus maltsch</taxon>
    </lineage>
</organism>
<name>A0A6J5KYV8_9CAUD</name>
<reference evidence="2" key="1">
    <citation type="submission" date="2020-04" db="EMBL/GenBank/DDBJ databases">
        <authorList>
            <person name="Chiriac C."/>
            <person name="Salcher M."/>
            <person name="Ghai R."/>
            <person name="Kavagutti S V."/>
        </authorList>
    </citation>
    <scope>NUCLEOTIDE SEQUENCE</scope>
</reference>
<feature type="region of interest" description="Disordered" evidence="1">
    <location>
        <begin position="42"/>
        <end position="61"/>
    </location>
</feature>
<protein>
    <submittedName>
        <fullName evidence="2">Uncharacterized protein</fullName>
    </submittedName>
</protein>
<evidence type="ECO:0000313" key="3">
    <source>
        <dbReference type="EMBL" id="CAB5170988.1"/>
    </source>
</evidence>
<evidence type="ECO:0000313" key="2">
    <source>
        <dbReference type="EMBL" id="CAB4126197.1"/>
    </source>
</evidence>
<dbReference type="EMBL" id="LR798204">
    <property type="protein sequence ID" value="CAB5170988.1"/>
    <property type="molecule type" value="Genomic_DNA"/>
</dbReference>
<proteinExistence type="predicted"/>
<feature type="compositionally biased region" description="Basic and acidic residues" evidence="1">
    <location>
        <begin position="52"/>
        <end position="61"/>
    </location>
</feature>
<dbReference type="EMBL" id="LR796194">
    <property type="protein sequence ID" value="CAB4126197.1"/>
    <property type="molecule type" value="Genomic_DNA"/>
</dbReference>
<evidence type="ECO:0000256" key="1">
    <source>
        <dbReference type="SAM" id="MobiDB-lite"/>
    </source>
</evidence>
<gene>
    <name evidence="3" type="ORF">UFOVP153_51</name>
    <name evidence="2" type="ORF">UFOVP69_7</name>
</gene>